<feature type="domain" description="HTH cro/C1-type" evidence="1">
    <location>
        <begin position="33"/>
        <end position="65"/>
    </location>
</feature>
<dbReference type="InterPro" id="IPR043917">
    <property type="entry name" value="DUF5753"/>
</dbReference>
<gene>
    <name evidence="2" type="ORF">GCM10010251_56400</name>
</gene>
<proteinExistence type="predicted"/>
<keyword evidence="3" id="KW-1185">Reference proteome</keyword>
<dbReference type="AlphaFoldDB" id="A0A918CNV0"/>
<reference evidence="2" key="1">
    <citation type="journal article" date="2014" name="Int. J. Syst. Evol. Microbiol.">
        <title>Complete genome sequence of Corynebacterium casei LMG S-19264T (=DSM 44701T), isolated from a smear-ripened cheese.</title>
        <authorList>
            <consortium name="US DOE Joint Genome Institute (JGI-PGF)"/>
            <person name="Walter F."/>
            <person name="Albersmeier A."/>
            <person name="Kalinowski J."/>
            <person name="Ruckert C."/>
        </authorList>
    </citation>
    <scope>NUCLEOTIDE SEQUENCE</scope>
    <source>
        <strain evidence="2">JCM 4346</strain>
    </source>
</reference>
<dbReference type="InterPro" id="IPR001387">
    <property type="entry name" value="Cro/C1-type_HTH"/>
</dbReference>
<protein>
    <submittedName>
        <fullName evidence="2">Transcriptional regulator</fullName>
    </submittedName>
</protein>
<dbReference type="Pfam" id="PF13560">
    <property type="entry name" value="HTH_31"/>
    <property type="match status" value="1"/>
</dbReference>
<accession>A0A918CNV0</accession>
<dbReference type="SMART" id="SM00530">
    <property type="entry name" value="HTH_XRE"/>
    <property type="match status" value="1"/>
</dbReference>
<dbReference type="Gene3D" id="1.10.260.40">
    <property type="entry name" value="lambda repressor-like DNA-binding domains"/>
    <property type="match status" value="1"/>
</dbReference>
<dbReference type="GO" id="GO:0003677">
    <property type="term" value="F:DNA binding"/>
    <property type="evidence" value="ECO:0007669"/>
    <property type="project" value="InterPro"/>
</dbReference>
<evidence type="ECO:0000313" key="2">
    <source>
        <dbReference type="EMBL" id="GGR32963.1"/>
    </source>
</evidence>
<organism evidence="2 3">
    <name type="scientific">Streptomyces aurantiogriseus</name>
    <dbReference type="NCBI Taxonomy" id="66870"/>
    <lineage>
        <taxon>Bacteria</taxon>
        <taxon>Bacillati</taxon>
        <taxon>Actinomycetota</taxon>
        <taxon>Actinomycetes</taxon>
        <taxon>Kitasatosporales</taxon>
        <taxon>Streptomycetaceae</taxon>
        <taxon>Streptomyces</taxon>
    </lineage>
</organism>
<dbReference type="InterPro" id="IPR010982">
    <property type="entry name" value="Lambda_DNA-bd_dom_sf"/>
</dbReference>
<dbReference type="Pfam" id="PF19054">
    <property type="entry name" value="DUF5753"/>
    <property type="match status" value="1"/>
</dbReference>
<dbReference type="RefSeq" id="WP_189940559.1">
    <property type="nucleotide sequence ID" value="NZ_BMSX01000014.1"/>
</dbReference>
<sequence>MPAESPRVSRLEPYLNRAEPAPTLLKMLVGVQLAGIREDAGLSQEQAARALGFSPAKLSRIEAGKGRRPPAEADVRALLEQYKADEYEASVLLQLLRRAGEPGWWQRYDKRLMPEWFDRLVGLQEAAMAIRTFEIQYVPGLLQIPAYTRAVVERGLPTASDREVERRVDLRTRRRELLDRPDAPQLWAIVDESVLLRVLGGRQVMREQLDHLVRMAQLPHVTVQVVPLDVTHASAPAIPVTYLRFGGSDLPDVVYLEQIRSATFLEGRDETEEYRITLDRLADEALQPRDSLDLLRETRDRRYPAS</sequence>
<dbReference type="Proteomes" id="UP000658320">
    <property type="component" value="Unassembled WGS sequence"/>
</dbReference>
<comment type="caution">
    <text evidence="2">The sequence shown here is derived from an EMBL/GenBank/DDBJ whole genome shotgun (WGS) entry which is preliminary data.</text>
</comment>
<dbReference type="CDD" id="cd00093">
    <property type="entry name" value="HTH_XRE"/>
    <property type="match status" value="1"/>
</dbReference>
<evidence type="ECO:0000259" key="1">
    <source>
        <dbReference type="PROSITE" id="PS50943"/>
    </source>
</evidence>
<evidence type="ECO:0000313" key="3">
    <source>
        <dbReference type="Proteomes" id="UP000658320"/>
    </source>
</evidence>
<name>A0A918CNV0_9ACTN</name>
<dbReference type="PROSITE" id="PS50943">
    <property type="entry name" value="HTH_CROC1"/>
    <property type="match status" value="1"/>
</dbReference>
<dbReference type="EMBL" id="BMSX01000014">
    <property type="protein sequence ID" value="GGR32963.1"/>
    <property type="molecule type" value="Genomic_DNA"/>
</dbReference>
<dbReference type="SUPFAM" id="SSF47413">
    <property type="entry name" value="lambda repressor-like DNA-binding domains"/>
    <property type="match status" value="1"/>
</dbReference>
<reference evidence="2" key="2">
    <citation type="submission" date="2020-09" db="EMBL/GenBank/DDBJ databases">
        <authorList>
            <person name="Sun Q."/>
            <person name="Ohkuma M."/>
        </authorList>
    </citation>
    <scope>NUCLEOTIDE SEQUENCE</scope>
    <source>
        <strain evidence="2">JCM 4346</strain>
    </source>
</reference>